<protein>
    <submittedName>
        <fullName evidence="3">START domain-containing protein</fullName>
    </submittedName>
</protein>
<dbReference type="PANTHER" id="PTHR19308">
    <property type="entry name" value="PHOSPHATIDYLCHOLINE TRANSFER PROTEIN"/>
    <property type="match status" value="1"/>
</dbReference>
<evidence type="ECO:0000256" key="1">
    <source>
        <dbReference type="SAM" id="SignalP"/>
    </source>
</evidence>
<keyword evidence="4" id="KW-1185">Reference proteome</keyword>
<feature type="chain" id="PRO_5047335615" evidence="1">
    <location>
        <begin position="22"/>
        <end position="212"/>
    </location>
</feature>
<dbReference type="RefSeq" id="WP_305976917.1">
    <property type="nucleotide sequence ID" value="NZ_JAPJDZ010000057.1"/>
</dbReference>
<comment type="caution">
    <text evidence="3">The sequence shown here is derived from an EMBL/GenBank/DDBJ whole genome shotgun (WGS) entry which is preliminary data.</text>
</comment>
<name>A0ABT9I2M4_9GAMM</name>
<dbReference type="EMBL" id="JAPJDZ010000057">
    <property type="protein sequence ID" value="MDP5137634.1"/>
    <property type="molecule type" value="Genomic_DNA"/>
</dbReference>
<dbReference type="Gene3D" id="3.30.530.20">
    <property type="match status" value="1"/>
</dbReference>
<accession>A0ABT9I2M4</accession>
<dbReference type="PROSITE" id="PS50848">
    <property type="entry name" value="START"/>
    <property type="match status" value="1"/>
</dbReference>
<evidence type="ECO:0000313" key="3">
    <source>
        <dbReference type="EMBL" id="MDP5137634.1"/>
    </source>
</evidence>
<dbReference type="InterPro" id="IPR051213">
    <property type="entry name" value="START_lipid_transfer"/>
</dbReference>
<feature type="domain" description="START" evidence="2">
    <location>
        <begin position="1"/>
        <end position="204"/>
    </location>
</feature>
<dbReference type="InterPro" id="IPR002913">
    <property type="entry name" value="START_lipid-bd_dom"/>
</dbReference>
<evidence type="ECO:0000313" key="4">
    <source>
        <dbReference type="Proteomes" id="UP001231109"/>
    </source>
</evidence>
<dbReference type="Pfam" id="PF01852">
    <property type="entry name" value="START"/>
    <property type="match status" value="1"/>
</dbReference>
<reference evidence="3 4" key="1">
    <citation type="submission" date="2022-11" db="EMBL/GenBank/DDBJ databases">
        <title>Viruses from the air-sea interface of a natural surface slick.</title>
        <authorList>
            <person name="Rahlff J."/>
            <person name="Holmfeldt K."/>
        </authorList>
    </citation>
    <scope>NUCLEOTIDE SEQUENCE [LARGE SCALE GENOMIC DNA]</scope>
    <source>
        <strain evidence="3 4">SMS4</strain>
    </source>
</reference>
<dbReference type="PANTHER" id="PTHR19308:SF14">
    <property type="entry name" value="START DOMAIN-CONTAINING PROTEIN"/>
    <property type="match status" value="1"/>
</dbReference>
<evidence type="ECO:0000259" key="2">
    <source>
        <dbReference type="PROSITE" id="PS50848"/>
    </source>
</evidence>
<organism evidence="3 4">
    <name type="scientific">Rheinheimera baltica</name>
    <dbReference type="NCBI Taxonomy" id="67576"/>
    <lineage>
        <taxon>Bacteria</taxon>
        <taxon>Pseudomonadati</taxon>
        <taxon>Pseudomonadota</taxon>
        <taxon>Gammaproteobacteria</taxon>
        <taxon>Chromatiales</taxon>
        <taxon>Chromatiaceae</taxon>
        <taxon>Rheinheimera</taxon>
    </lineage>
</organism>
<dbReference type="SUPFAM" id="SSF55961">
    <property type="entry name" value="Bet v1-like"/>
    <property type="match status" value="1"/>
</dbReference>
<sequence>MKWSVLLVLLVLLGPHFSGVAASGWTTYHKSDQLLIEHRESENALLQVHATTQVRSSIGAFLHLLEDTNNISAWVANSERAIVLATPSSNTHLVHIYFDAIWPVSPRDMITQSSWTQAPQSKVLTLHIEDMGQHFSPEPGYVRVEQVQGHWELTPLEGGVLLIDYTGQADPAGKLPHFITDKVTLRSLLSTFSDLQQILSGYQKPYPGVLEY</sequence>
<proteinExistence type="predicted"/>
<dbReference type="InterPro" id="IPR028347">
    <property type="entry name" value="START_dom_prot"/>
</dbReference>
<dbReference type="InterPro" id="IPR023393">
    <property type="entry name" value="START-like_dom_sf"/>
</dbReference>
<feature type="signal peptide" evidence="1">
    <location>
        <begin position="1"/>
        <end position="21"/>
    </location>
</feature>
<dbReference type="Proteomes" id="UP001231109">
    <property type="component" value="Unassembled WGS sequence"/>
</dbReference>
<keyword evidence="1" id="KW-0732">Signal</keyword>
<gene>
    <name evidence="3" type="ORF">ORJ04_16885</name>
</gene>
<dbReference type="PIRSF" id="PIRSF039033">
    <property type="entry name" value="START_dom"/>
    <property type="match status" value="1"/>
</dbReference>